<accession>A0A5J6SN37</accession>
<dbReference type="EMBL" id="CP031223">
    <property type="protein sequence ID" value="QFF99102.1"/>
    <property type="molecule type" value="Genomic_DNA"/>
</dbReference>
<dbReference type="InterPro" id="IPR021321">
    <property type="entry name" value="DUF2922"/>
</dbReference>
<dbReference type="AlphaFoldDB" id="A0A5J6SN37"/>
<proteinExistence type="predicted"/>
<dbReference type="Pfam" id="PF11148">
    <property type="entry name" value="DUF2922"/>
    <property type="match status" value="1"/>
</dbReference>
<gene>
    <name evidence="1" type="ORF">PB01_09810</name>
</gene>
<name>A0A5J6SN37_9BACI</name>
<dbReference type="RefSeq" id="WP_151700033.1">
    <property type="nucleotide sequence ID" value="NZ_CP031223.1"/>
</dbReference>
<protein>
    <submittedName>
        <fullName evidence="1">DUF2922 domain-containing protein</fullName>
    </submittedName>
</protein>
<dbReference type="OrthoDB" id="2454247at2"/>
<dbReference type="KEGG" id="psyo:PB01_09810"/>
<organism evidence="1 2">
    <name type="scientific">Psychrobacillus glaciei</name>
    <dbReference type="NCBI Taxonomy" id="2283160"/>
    <lineage>
        <taxon>Bacteria</taxon>
        <taxon>Bacillati</taxon>
        <taxon>Bacillota</taxon>
        <taxon>Bacilli</taxon>
        <taxon>Bacillales</taxon>
        <taxon>Bacillaceae</taxon>
        <taxon>Psychrobacillus</taxon>
    </lineage>
</organism>
<evidence type="ECO:0000313" key="1">
    <source>
        <dbReference type="EMBL" id="QFF99102.1"/>
    </source>
</evidence>
<evidence type="ECO:0000313" key="2">
    <source>
        <dbReference type="Proteomes" id="UP000325517"/>
    </source>
</evidence>
<keyword evidence="2" id="KW-1185">Reference proteome</keyword>
<sequence length="70" mass="7714">MAKSLQLQFETTTGKRLMVTVDDPKDSLTNTEIEVGMEAIIASNVFHVEGIPLSIVKSARVVERNVTQII</sequence>
<dbReference type="Proteomes" id="UP000325517">
    <property type="component" value="Chromosome"/>
</dbReference>
<reference evidence="1 2" key="1">
    <citation type="submission" date="2018-07" db="EMBL/GenBank/DDBJ databases">
        <title>Complete genome sequence of Psychrobacillus sp. PB01, isolated from iceberg, and comparative genome analysis of Psychrobacillus strains.</title>
        <authorList>
            <person name="Lee P.C."/>
        </authorList>
    </citation>
    <scope>NUCLEOTIDE SEQUENCE [LARGE SCALE GENOMIC DNA]</scope>
    <source>
        <strain evidence="1 2">PB01</strain>
    </source>
</reference>